<accession>A0A6C7D3W0</accession>
<dbReference type="EMBL" id="CP029995">
    <property type="protein sequence ID" value="AXC85533.1"/>
    <property type="molecule type" value="Genomic_DNA"/>
</dbReference>
<reference evidence="2 3" key="1">
    <citation type="submission" date="2018-06" db="EMBL/GenBank/DDBJ databases">
        <title>Salmonella Enterica genomes from various sources.</title>
        <authorList>
            <person name="Nash J.H.E."/>
            <person name="Robertson J."/>
            <person name="Bessonov K."/>
        </authorList>
    </citation>
    <scope>NUCLEOTIDE SEQUENCE [LARGE SCALE GENOMIC DNA]</scope>
    <source>
        <strain evidence="2 3">SA20053897</strain>
    </source>
</reference>
<feature type="transmembrane region" description="Helical" evidence="1">
    <location>
        <begin position="92"/>
        <end position="110"/>
    </location>
</feature>
<proteinExistence type="predicted"/>
<feature type="transmembrane region" description="Helical" evidence="1">
    <location>
        <begin position="156"/>
        <end position="180"/>
    </location>
</feature>
<feature type="transmembrane region" description="Helical" evidence="1">
    <location>
        <begin position="373"/>
        <end position="390"/>
    </location>
</feature>
<protein>
    <recommendedName>
        <fullName evidence="4">Wzy</fullName>
    </recommendedName>
</protein>
<keyword evidence="1" id="KW-0812">Transmembrane</keyword>
<dbReference type="NCBIfam" id="NF033860">
    <property type="entry name" value="Wzy_O6_O28"/>
    <property type="match status" value="1"/>
</dbReference>
<evidence type="ECO:0008006" key="4">
    <source>
        <dbReference type="Google" id="ProtNLM"/>
    </source>
</evidence>
<evidence type="ECO:0000313" key="3">
    <source>
        <dbReference type="Proteomes" id="UP000251983"/>
    </source>
</evidence>
<dbReference type="PROSITE" id="PS51257">
    <property type="entry name" value="PROKAR_LIPOPROTEIN"/>
    <property type="match status" value="1"/>
</dbReference>
<organism evidence="2 3">
    <name type="scientific">Salmonella enterica subsp. salamae serovar 56:b:[1,5]</name>
    <dbReference type="NCBI Taxonomy" id="2577858"/>
    <lineage>
        <taxon>Bacteria</taxon>
        <taxon>Pseudomonadati</taxon>
        <taxon>Pseudomonadota</taxon>
        <taxon>Gammaproteobacteria</taxon>
        <taxon>Enterobacterales</taxon>
        <taxon>Enterobacteriaceae</taxon>
        <taxon>Salmonella</taxon>
    </lineage>
</organism>
<evidence type="ECO:0000256" key="1">
    <source>
        <dbReference type="SAM" id="Phobius"/>
    </source>
</evidence>
<keyword evidence="1" id="KW-0472">Membrane</keyword>
<name>A0A6C7D3W0_SALER</name>
<feature type="transmembrane region" description="Helical" evidence="1">
    <location>
        <begin position="125"/>
        <end position="144"/>
    </location>
</feature>
<feature type="transmembrane region" description="Helical" evidence="1">
    <location>
        <begin position="186"/>
        <end position="205"/>
    </location>
</feature>
<evidence type="ECO:0000313" key="2">
    <source>
        <dbReference type="EMBL" id="AXC85533.1"/>
    </source>
</evidence>
<feature type="transmembrane region" description="Helical" evidence="1">
    <location>
        <begin position="312"/>
        <end position="340"/>
    </location>
</feature>
<dbReference type="RefSeq" id="WP_058115101.1">
    <property type="nucleotide sequence ID" value="NZ_CP029995.1"/>
</dbReference>
<keyword evidence="1" id="KW-1133">Transmembrane helix</keyword>
<feature type="transmembrane region" description="Helical" evidence="1">
    <location>
        <begin position="47"/>
        <end position="72"/>
    </location>
</feature>
<dbReference type="Proteomes" id="UP000251983">
    <property type="component" value="Chromosome"/>
</dbReference>
<dbReference type="AlphaFoldDB" id="A0A6C7D3W0"/>
<feature type="transmembrane region" description="Helical" evidence="1">
    <location>
        <begin position="12"/>
        <end position="35"/>
    </location>
</feature>
<sequence>MELKKNNTRILVFFLYLTVNIIAFILSCVQGYILVENYSFSFNVDNGALGFAYVIFSLLFITLLYIFFTFLLRPYNEHINITRFYENKKISISIFSIQTLFIVFNLYYGLNVAGAGEDVNIAPSLLRYFFVIFNPDILFLIYACTNINNQLYKVNCCAYFVSTLIRGWSGGVLFLLFIFLCRSDKINLKLILLFIICLLFAPFIMEIKWLIRSNTFDYNNIISEFDYGKSLGQFLEYLVYRLQQVTNVIYLIDRVEHISILYQDNTLVPYWGEFIGLKNLYQLYYPQAIPLGQWLGSSIENSLVSWNSNPGLAGWFIILTNYSLFYGGLFILITVTAIFFNVYFSIIIGRGCITGFSYILCILYLFPGWMGMYFNLIFYLIIWCVVIKILKV</sequence>
<gene>
    <name evidence="2" type="ORF">DOE57_09505</name>
</gene>